<dbReference type="GO" id="GO:0005576">
    <property type="term" value="C:extracellular region"/>
    <property type="evidence" value="ECO:0007669"/>
    <property type="project" value="UniProtKB-SubCell"/>
</dbReference>
<evidence type="ECO:0000313" key="12">
    <source>
        <dbReference type="Proteomes" id="UP000243459"/>
    </source>
</evidence>
<name>A0A5P1FA27_ASPOF</name>
<dbReference type="PANTHER" id="PTHR33285:SF55">
    <property type="entry name" value="PHYTOSULFOKINES 3"/>
    <property type="match status" value="1"/>
</dbReference>
<evidence type="ECO:0000256" key="6">
    <source>
        <dbReference type="ARBA" id="ARBA00022641"/>
    </source>
</evidence>
<comment type="subcellular location">
    <subcellularLocation>
        <location evidence="2 10">Secreted</location>
    </subcellularLocation>
</comment>
<protein>
    <recommendedName>
        <fullName evidence="10">Phytosulfokine</fullName>
    </recommendedName>
    <component>
        <recommendedName>
            <fullName evidence="10">Phytosulfokine-alpha</fullName>
            <shortName evidence="10">PSK-alpha</shortName>
            <shortName evidence="10">Phytosulfokine-a</shortName>
        </recommendedName>
    </component>
    <component>
        <recommendedName>
            <fullName evidence="10">Phytosulfokine-beta</fullName>
            <shortName evidence="10">PSK-beta</shortName>
            <shortName evidence="10">Phytosulfokine-b</shortName>
        </recommendedName>
    </component>
</protein>
<dbReference type="OMA" id="HDEDCEG"/>
<dbReference type="PANTHER" id="PTHR33285">
    <property type="entry name" value="PHYTOSULFOKINES 3"/>
    <property type="match status" value="1"/>
</dbReference>
<sequence>MSSKAITLLLIALLFSLSLAQAARPLQPADSTKSVHVIPEKVHDEDCEGVGEEECLMRRTLTAHVDYIYTQDHNP</sequence>
<keyword evidence="8 10" id="KW-0221">Differentiation</keyword>
<proteinExistence type="inferred from homology"/>
<dbReference type="Gramene" id="ONK74573">
    <property type="protein sequence ID" value="ONK74573"/>
    <property type="gene ID" value="A4U43_C03F7880"/>
</dbReference>
<evidence type="ECO:0000256" key="8">
    <source>
        <dbReference type="ARBA" id="ARBA00022782"/>
    </source>
</evidence>
<keyword evidence="9 10" id="KW-0339">Growth factor</keyword>
<reference evidence="12" key="1">
    <citation type="journal article" date="2017" name="Nat. Commun.">
        <title>The asparagus genome sheds light on the origin and evolution of a young Y chromosome.</title>
        <authorList>
            <person name="Harkess A."/>
            <person name="Zhou J."/>
            <person name="Xu C."/>
            <person name="Bowers J.E."/>
            <person name="Van der Hulst R."/>
            <person name="Ayyampalayam S."/>
            <person name="Mercati F."/>
            <person name="Riccardi P."/>
            <person name="McKain M.R."/>
            <person name="Kakrana A."/>
            <person name="Tang H."/>
            <person name="Ray J."/>
            <person name="Groenendijk J."/>
            <person name="Arikit S."/>
            <person name="Mathioni S.M."/>
            <person name="Nakano M."/>
            <person name="Shan H."/>
            <person name="Telgmann-Rauber A."/>
            <person name="Kanno A."/>
            <person name="Yue Z."/>
            <person name="Chen H."/>
            <person name="Li W."/>
            <person name="Chen Y."/>
            <person name="Xu X."/>
            <person name="Zhang Y."/>
            <person name="Luo S."/>
            <person name="Chen H."/>
            <person name="Gao J."/>
            <person name="Mao Z."/>
            <person name="Pires J.C."/>
            <person name="Luo M."/>
            <person name="Kudrna D."/>
            <person name="Wing R.A."/>
            <person name="Meyers B.C."/>
            <person name="Yi K."/>
            <person name="Kong H."/>
            <person name="Lavrijsen P."/>
            <person name="Sunseri F."/>
            <person name="Falavigna A."/>
            <person name="Ye Y."/>
            <person name="Leebens-Mack J.H."/>
            <person name="Chen G."/>
        </authorList>
    </citation>
    <scope>NUCLEOTIDE SEQUENCE [LARGE SCALE GENOMIC DNA]</scope>
    <source>
        <strain evidence="12">cv. DH0086</strain>
    </source>
</reference>
<dbReference type="GO" id="GO:0030154">
    <property type="term" value="P:cell differentiation"/>
    <property type="evidence" value="ECO:0007669"/>
    <property type="project" value="UniProtKB-UniRule"/>
</dbReference>
<dbReference type="AlphaFoldDB" id="A0A5P1FA27"/>
<comment type="function">
    <text evidence="1 10">Promotes plant cell differentiation, organogenesis and somatic embryogenesis as well as cell proliferation.</text>
</comment>
<dbReference type="EMBL" id="CM007383">
    <property type="protein sequence ID" value="ONK74573.1"/>
    <property type="molecule type" value="Genomic_DNA"/>
</dbReference>
<evidence type="ECO:0000256" key="5">
    <source>
        <dbReference type="ARBA" id="ARBA00022525"/>
    </source>
</evidence>
<dbReference type="GO" id="GO:0008083">
    <property type="term" value="F:growth factor activity"/>
    <property type="evidence" value="ECO:0007669"/>
    <property type="project" value="UniProtKB-UniRule"/>
</dbReference>
<evidence type="ECO:0000313" key="11">
    <source>
        <dbReference type="EMBL" id="ONK74573.1"/>
    </source>
</evidence>
<evidence type="ECO:0000256" key="7">
    <source>
        <dbReference type="ARBA" id="ARBA00022729"/>
    </source>
</evidence>
<dbReference type="InterPro" id="IPR009438">
    <property type="entry name" value="Phytosulfokine"/>
</dbReference>
<accession>A0A5P1FA27</accession>
<dbReference type="Pfam" id="PF06404">
    <property type="entry name" value="PSK"/>
    <property type="match status" value="1"/>
</dbReference>
<keyword evidence="6 10" id="KW-0765">Sulfation</keyword>
<keyword evidence="12" id="KW-1185">Reference proteome</keyword>
<keyword evidence="5 10" id="KW-0964">Secreted</keyword>
<evidence type="ECO:0000256" key="1">
    <source>
        <dbReference type="ARBA" id="ARBA00003158"/>
    </source>
</evidence>
<keyword evidence="4 10" id="KW-0217">Developmental protein</keyword>
<evidence type="ECO:0000256" key="4">
    <source>
        <dbReference type="ARBA" id="ARBA00022473"/>
    </source>
</evidence>
<comment type="PTM">
    <text evidence="10">Sulfation is important for activity and for the binding to a putative membrane receptor.</text>
</comment>
<comment type="similarity">
    <text evidence="3 10">Belongs to the phytosulfokine family.</text>
</comment>
<dbReference type="Proteomes" id="UP000243459">
    <property type="component" value="Chromosome 3"/>
</dbReference>
<evidence type="ECO:0000256" key="9">
    <source>
        <dbReference type="ARBA" id="ARBA00023030"/>
    </source>
</evidence>
<organism evidence="11 12">
    <name type="scientific">Asparagus officinalis</name>
    <name type="common">Garden asparagus</name>
    <dbReference type="NCBI Taxonomy" id="4686"/>
    <lineage>
        <taxon>Eukaryota</taxon>
        <taxon>Viridiplantae</taxon>
        <taxon>Streptophyta</taxon>
        <taxon>Embryophyta</taxon>
        <taxon>Tracheophyta</taxon>
        <taxon>Spermatophyta</taxon>
        <taxon>Magnoliopsida</taxon>
        <taxon>Liliopsida</taxon>
        <taxon>Asparagales</taxon>
        <taxon>Asparagaceae</taxon>
        <taxon>Asparagoideae</taxon>
        <taxon>Asparagus</taxon>
    </lineage>
</organism>
<feature type="chain" id="PRO_5031595990" description="Phytosulfokine" evidence="10">
    <location>
        <begin position="23"/>
        <end position="75"/>
    </location>
</feature>
<evidence type="ECO:0000256" key="3">
    <source>
        <dbReference type="ARBA" id="ARBA00010781"/>
    </source>
</evidence>
<evidence type="ECO:0000256" key="2">
    <source>
        <dbReference type="ARBA" id="ARBA00004613"/>
    </source>
</evidence>
<evidence type="ECO:0000256" key="10">
    <source>
        <dbReference type="RuleBase" id="RU368031"/>
    </source>
</evidence>
<feature type="signal peptide" evidence="10">
    <location>
        <begin position="1"/>
        <end position="22"/>
    </location>
</feature>
<comment type="PTM">
    <text evidence="10">PSK-alpha is produced by endopeptidase digestion. PSK-beta is produced from PSK-alpha by exopeptidase digestion.</text>
</comment>
<dbReference type="GO" id="GO:0008283">
    <property type="term" value="P:cell population proliferation"/>
    <property type="evidence" value="ECO:0007669"/>
    <property type="project" value="UniProtKB-UniRule"/>
</dbReference>
<keyword evidence="7 10" id="KW-0732">Signal</keyword>
<gene>
    <name evidence="11" type="ORF">A4U43_C03F7880</name>
</gene>